<proteinExistence type="predicted"/>
<feature type="chain" id="PRO_5046622678" evidence="1">
    <location>
        <begin position="30"/>
        <end position="366"/>
    </location>
</feature>
<sequence>MFVWSIKHCWRKTLAPVIGLYLVCISFNAAGQWSPPPPKNVESTWIQLVSGEWVKGDVIAMYHDKLKFDSDKLGMLSINWTDIVTMHSAGEFGIFTESVGNVEGRLDRIDDRVVITTPEGQQLIDAYDVVSIAPVDDEPFSQWSAKASFGYSVRQGNNDESEFNASANIERRKARSRLVIDYLGYVSVKDDNETANNHRLTGVRDTFVSRNFFWRPFQGELFVDKVQNIDHRTTLSGGFGYRILDEDDVEWDVSTTAGYQITYFGSVEEGEDDHERTPAFTASTVYDKELTKWLDWKTTMQITIVNDVSGRYTHHLVSTISSEITKYIDLDFSVVWDRIEKPRADEDGVVPENDDYRMVVGVGIEY</sequence>
<keyword evidence="3" id="KW-1185">Reference proteome</keyword>
<reference evidence="2" key="1">
    <citation type="submission" date="2021-07" db="EMBL/GenBank/DDBJ databases">
        <title>Neiella marina sp. nov., isolated from the intestinal content of sea cucumber Apostichopus japonicus.</title>
        <authorList>
            <person name="Bai X."/>
        </authorList>
    </citation>
    <scope>NUCLEOTIDE SEQUENCE</scope>
    <source>
        <strain evidence="2">126</strain>
    </source>
</reference>
<keyword evidence="1" id="KW-0732">Signal</keyword>
<comment type="caution">
    <text evidence="2">The sequence shown here is derived from an EMBL/GenBank/DDBJ whole genome shotgun (WGS) entry which is preliminary data.</text>
</comment>
<dbReference type="RefSeq" id="WP_220104213.1">
    <property type="nucleotide sequence ID" value="NZ_JAHZSS010000012.1"/>
</dbReference>
<dbReference type="InterPro" id="IPR007433">
    <property type="entry name" value="DUF481"/>
</dbReference>
<gene>
    <name evidence="2" type="ORF">K0504_10825</name>
</gene>
<evidence type="ECO:0000313" key="3">
    <source>
        <dbReference type="Proteomes" id="UP001166251"/>
    </source>
</evidence>
<organism evidence="2 3">
    <name type="scientific">Neiella holothuriorum</name>
    <dbReference type="NCBI Taxonomy" id="2870530"/>
    <lineage>
        <taxon>Bacteria</taxon>
        <taxon>Pseudomonadati</taxon>
        <taxon>Pseudomonadota</taxon>
        <taxon>Gammaproteobacteria</taxon>
        <taxon>Alteromonadales</taxon>
        <taxon>Echinimonadaceae</taxon>
        <taxon>Neiella</taxon>
    </lineage>
</organism>
<feature type="signal peptide" evidence="1">
    <location>
        <begin position="1"/>
        <end position="29"/>
    </location>
</feature>
<evidence type="ECO:0000256" key="1">
    <source>
        <dbReference type="SAM" id="SignalP"/>
    </source>
</evidence>
<dbReference type="Pfam" id="PF04338">
    <property type="entry name" value="DUF481"/>
    <property type="match status" value="1"/>
</dbReference>
<evidence type="ECO:0000313" key="2">
    <source>
        <dbReference type="EMBL" id="MBW8191531.1"/>
    </source>
</evidence>
<protein>
    <submittedName>
        <fullName evidence="2">DUF481 domain-containing protein</fullName>
    </submittedName>
</protein>
<accession>A0ABS7EIF4</accession>
<dbReference type="EMBL" id="JAHZSS010000012">
    <property type="protein sequence ID" value="MBW8191531.1"/>
    <property type="molecule type" value="Genomic_DNA"/>
</dbReference>
<name>A0ABS7EIF4_9GAMM</name>
<dbReference type="Proteomes" id="UP001166251">
    <property type="component" value="Unassembled WGS sequence"/>
</dbReference>